<gene>
    <name evidence="2" type="ORF">SAMN05192549_104102</name>
</gene>
<dbReference type="Proteomes" id="UP000184339">
    <property type="component" value="Unassembled WGS sequence"/>
</dbReference>
<dbReference type="STRING" id="551987.SAMN05192549_104102"/>
<accession>A0A1M7NPR4</accession>
<sequence>MAFRQGAGDAAEIRPMRPDQYRLSFQADGRLVAQVDCNRGSGTWQATPAGSSGALRLGPIALTRMMCPTDPLAQRLPQDLDALHSYRIVNGRLQLELAGNAGTYIWTRVQP</sequence>
<evidence type="ECO:0000313" key="2">
    <source>
        <dbReference type="EMBL" id="SHN05960.1"/>
    </source>
</evidence>
<protein>
    <submittedName>
        <fullName evidence="2">META domain-containing protein</fullName>
    </submittedName>
</protein>
<dbReference type="InterPro" id="IPR005184">
    <property type="entry name" value="DUF306_Meta_HslJ"/>
</dbReference>
<dbReference type="InterPro" id="IPR038670">
    <property type="entry name" value="HslJ-like_sf"/>
</dbReference>
<feature type="domain" description="DUF306" evidence="1">
    <location>
        <begin position="16"/>
        <end position="100"/>
    </location>
</feature>
<dbReference type="AlphaFoldDB" id="A0A1M7NPR4"/>
<dbReference type="Pfam" id="PF03724">
    <property type="entry name" value="META"/>
    <property type="match status" value="1"/>
</dbReference>
<evidence type="ECO:0000259" key="1">
    <source>
        <dbReference type="Pfam" id="PF03724"/>
    </source>
</evidence>
<organism evidence="2 3">
    <name type="scientific">Duganella sacchari</name>
    <dbReference type="NCBI Taxonomy" id="551987"/>
    <lineage>
        <taxon>Bacteria</taxon>
        <taxon>Pseudomonadati</taxon>
        <taxon>Pseudomonadota</taxon>
        <taxon>Betaproteobacteria</taxon>
        <taxon>Burkholderiales</taxon>
        <taxon>Oxalobacteraceae</taxon>
        <taxon>Telluria group</taxon>
        <taxon>Duganella</taxon>
    </lineage>
</organism>
<dbReference type="EMBL" id="FRCX01000004">
    <property type="protein sequence ID" value="SHN05960.1"/>
    <property type="molecule type" value="Genomic_DNA"/>
</dbReference>
<reference evidence="3" key="1">
    <citation type="submission" date="2016-11" db="EMBL/GenBank/DDBJ databases">
        <authorList>
            <person name="Varghese N."/>
            <person name="Submissions S."/>
        </authorList>
    </citation>
    <scope>NUCLEOTIDE SEQUENCE [LARGE SCALE GENOMIC DNA]</scope>
    <source>
        <strain evidence="3">Sac-22</strain>
    </source>
</reference>
<name>A0A1M7NPR4_9BURK</name>
<evidence type="ECO:0000313" key="3">
    <source>
        <dbReference type="Proteomes" id="UP000184339"/>
    </source>
</evidence>
<dbReference type="Gene3D" id="2.40.128.270">
    <property type="match status" value="1"/>
</dbReference>
<proteinExistence type="predicted"/>
<keyword evidence="3" id="KW-1185">Reference proteome</keyword>